<organism evidence="1">
    <name type="scientific">Borrelia nietonii YOR</name>
    <dbReference type="NCBI Taxonomy" id="1293576"/>
    <lineage>
        <taxon>Bacteria</taxon>
        <taxon>Pseudomonadati</taxon>
        <taxon>Spirochaetota</taxon>
        <taxon>Spirochaetia</taxon>
        <taxon>Spirochaetales</taxon>
        <taxon>Borreliaceae</taxon>
        <taxon>Borrelia</taxon>
        <taxon>Borrelia nietonii</taxon>
    </lineage>
</organism>
<reference evidence="1" key="1">
    <citation type="submission" date="2013-02" db="EMBL/GenBank/DDBJ databases">
        <title>Comparative genomics of Borrelia species.</title>
        <authorList>
            <person name="Schwan T.G."/>
            <person name="Raffel S.J."/>
            <person name="Porcella S.F."/>
        </authorList>
    </citation>
    <scope>NUCLEOTIDE SEQUENCE</scope>
    <source>
        <strain evidence="1">YOR</strain>
        <plasmid evidence="1">unnamed</plasmid>
    </source>
</reference>
<proteinExistence type="predicted"/>
<dbReference type="HOGENOM" id="CLU_3340888_0_0_12"/>
<name>W5SBE9_9SPIR</name>
<dbReference type="EMBL" id="CP004184">
    <property type="protein sequence ID" value="AHH04404.1"/>
    <property type="molecule type" value="Genomic_DNA"/>
</dbReference>
<gene>
    <name evidence="1" type="ORF">BHY_1454</name>
</gene>
<accession>W5SBE9</accession>
<protein>
    <submittedName>
        <fullName evidence="1">Uncharacterized protein</fullName>
    </submittedName>
</protein>
<dbReference type="AlphaFoldDB" id="W5SBE9"/>
<sequence>MDREKTKIITIASIKGNYKKTHQPYFIHYCPQTPMSY</sequence>
<evidence type="ECO:0000313" key="1">
    <source>
        <dbReference type="EMBL" id="AHH04404.1"/>
    </source>
</evidence>
<keyword evidence="1" id="KW-0614">Plasmid</keyword>
<geneLocation type="plasmid" evidence="1">
    <name>unnamed</name>
</geneLocation>